<accession>A0A098B389</accession>
<evidence type="ECO:0000313" key="1">
    <source>
        <dbReference type="EMBL" id="CDX03333.1"/>
    </source>
</evidence>
<protein>
    <submittedName>
        <fullName evidence="1">Uncharacterized protein</fullName>
    </submittedName>
</protein>
<dbReference type="EMBL" id="LK996017">
    <property type="protein sequence ID" value="CDX03333.1"/>
    <property type="molecule type" value="Genomic_DNA"/>
</dbReference>
<dbReference type="AlphaFoldDB" id="A0A098B389"/>
<reference evidence="1" key="1">
    <citation type="submission" date="2014-07" db="EMBL/GenBank/DDBJ databases">
        <authorList>
            <person name="Hornung V.Bastian."/>
        </authorList>
    </citation>
    <scope>NUCLEOTIDE SEQUENCE</scope>
    <source>
        <strain evidence="1">PCE-S</strain>
    </source>
</reference>
<name>A0A098B389_DESHA</name>
<proteinExistence type="predicted"/>
<organism evidence="1">
    <name type="scientific">Desulfitobacterium hafniense</name>
    <name type="common">Desulfitobacterium frappieri</name>
    <dbReference type="NCBI Taxonomy" id="49338"/>
    <lineage>
        <taxon>Bacteria</taxon>
        <taxon>Bacillati</taxon>
        <taxon>Bacillota</taxon>
        <taxon>Clostridia</taxon>
        <taxon>Eubacteriales</taxon>
        <taxon>Desulfitobacteriaceae</taxon>
        <taxon>Desulfitobacterium</taxon>
    </lineage>
</organism>
<dbReference type="RefSeq" id="WP_208925981.1">
    <property type="nucleotide sequence ID" value="NZ_LK996017.1"/>
</dbReference>
<gene>
    <name evidence="1" type="ORF">DPCES_3447</name>
</gene>
<dbReference type="PATRIC" id="fig|49338.4.peg.3705"/>
<sequence length="132" mass="15375">MAKKTESLDQALGRLPMKYRMYFRWKFNIPYKGQEVKERTVEQLLKASGVANMSTFEAWEKTEEYEYLVNLMLAGKEANDLLEVYNAVSEKAKAGDSKAVDTLFKIQKTIKDNLKRTKLQEQEVQEEDDLLL</sequence>